<comment type="caution">
    <text evidence="10">The sequence shown here is derived from an EMBL/GenBank/DDBJ whole genome shotgun (WGS) entry which is preliminary data.</text>
</comment>
<evidence type="ECO:0000256" key="3">
    <source>
        <dbReference type="ARBA" id="ARBA00022801"/>
    </source>
</evidence>
<feature type="active site" description="Charge relay system" evidence="7">
    <location>
        <position position="353"/>
    </location>
</feature>
<dbReference type="InterPro" id="IPR000997">
    <property type="entry name" value="Cholinesterase"/>
</dbReference>
<dbReference type="GO" id="GO:0005615">
    <property type="term" value="C:extracellular space"/>
    <property type="evidence" value="ECO:0007669"/>
    <property type="project" value="TreeGrafter"/>
</dbReference>
<dbReference type="EMBL" id="JABSTU010000003">
    <property type="protein sequence ID" value="KAH8035222.1"/>
    <property type="molecule type" value="Genomic_DNA"/>
</dbReference>
<dbReference type="SUPFAM" id="SSF53474">
    <property type="entry name" value="alpha/beta-Hydrolases"/>
    <property type="match status" value="1"/>
</dbReference>
<keyword evidence="4" id="KW-1015">Disulfide bond</keyword>
<dbReference type="InterPro" id="IPR002018">
    <property type="entry name" value="CarbesteraseB"/>
</dbReference>
<protein>
    <recommendedName>
        <fullName evidence="8">Carboxylic ester hydrolase</fullName>
        <ecNumber evidence="8">3.1.1.-</ecNumber>
    </recommendedName>
</protein>
<dbReference type="PANTHER" id="PTHR43918:SF4">
    <property type="entry name" value="CARBOXYLIC ESTER HYDROLASE"/>
    <property type="match status" value="1"/>
</dbReference>
<evidence type="ECO:0000259" key="9">
    <source>
        <dbReference type="Pfam" id="PF00135"/>
    </source>
</evidence>
<dbReference type="EC" id="3.1.1.-" evidence="8"/>
<dbReference type="Pfam" id="PF00135">
    <property type="entry name" value="COesterase"/>
    <property type="match status" value="1"/>
</dbReference>
<dbReference type="GO" id="GO:0005886">
    <property type="term" value="C:plasma membrane"/>
    <property type="evidence" value="ECO:0007669"/>
    <property type="project" value="TreeGrafter"/>
</dbReference>
<organism evidence="10 11">
    <name type="scientific">Rhipicephalus microplus</name>
    <name type="common">Cattle tick</name>
    <name type="synonym">Boophilus microplus</name>
    <dbReference type="NCBI Taxonomy" id="6941"/>
    <lineage>
        <taxon>Eukaryota</taxon>
        <taxon>Metazoa</taxon>
        <taxon>Ecdysozoa</taxon>
        <taxon>Arthropoda</taxon>
        <taxon>Chelicerata</taxon>
        <taxon>Arachnida</taxon>
        <taxon>Acari</taxon>
        <taxon>Parasitiformes</taxon>
        <taxon>Ixodida</taxon>
        <taxon>Ixodoidea</taxon>
        <taxon>Ixodidae</taxon>
        <taxon>Rhipicephalinae</taxon>
        <taxon>Rhipicephalus</taxon>
        <taxon>Boophilus</taxon>
    </lineage>
</organism>
<feature type="active site" description="Acyl-ester intermediate" evidence="7">
    <location>
        <position position="229"/>
    </location>
</feature>
<proteinExistence type="inferred from homology"/>
<keyword evidence="3 8" id="KW-0378">Hydrolase</keyword>
<dbReference type="PRINTS" id="PR00878">
    <property type="entry name" value="CHOLNESTRASE"/>
</dbReference>
<dbReference type="GO" id="GO:0006581">
    <property type="term" value="P:acetylcholine catabolic process"/>
    <property type="evidence" value="ECO:0007669"/>
    <property type="project" value="TreeGrafter"/>
</dbReference>
<dbReference type="InterPro" id="IPR029058">
    <property type="entry name" value="AB_hydrolase_fold"/>
</dbReference>
<dbReference type="Proteomes" id="UP000821866">
    <property type="component" value="Chromosome 11"/>
</dbReference>
<dbReference type="PROSITE" id="PS00122">
    <property type="entry name" value="CARBOXYLESTERASE_B_1"/>
    <property type="match status" value="1"/>
</dbReference>
<dbReference type="GO" id="GO:0019695">
    <property type="term" value="P:choline metabolic process"/>
    <property type="evidence" value="ECO:0007669"/>
    <property type="project" value="TreeGrafter"/>
</dbReference>
<feature type="chain" id="PRO_5039962704" description="Carboxylic ester hydrolase" evidence="8">
    <location>
        <begin position="21"/>
        <end position="549"/>
    </location>
</feature>
<feature type="domain" description="Carboxylesterase type B" evidence="9">
    <location>
        <begin position="33"/>
        <end position="500"/>
    </location>
</feature>
<name>A0A9J6ELK6_RHIMP</name>
<evidence type="ECO:0000313" key="10">
    <source>
        <dbReference type="EMBL" id="KAH8035222.1"/>
    </source>
</evidence>
<dbReference type="PANTHER" id="PTHR43918">
    <property type="entry name" value="ACETYLCHOLINESTERASE"/>
    <property type="match status" value="1"/>
</dbReference>
<evidence type="ECO:0000256" key="6">
    <source>
        <dbReference type="ARBA" id="ARBA00048484"/>
    </source>
</evidence>
<evidence type="ECO:0000256" key="7">
    <source>
        <dbReference type="PIRSR" id="PIRSR600997-1"/>
    </source>
</evidence>
<keyword evidence="2" id="KW-0719">Serine esterase</keyword>
<dbReference type="AlphaFoldDB" id="A0A9J6ELK6"/>
<keyword evidence="5" id="KW-0325">Glycoprotein</keyword>
<evidence type="ECO:0000313" key="11">
    <source>
        <dbReference type="Proteomes" id="UP000821866"/>
    </source>
</evidence>
<dbReference type="InterPro" id="IPR050654">
    <property type="entry name" value="AChE-related_enzymes"/>
</dbReference>
<keyword evidence="8" id="KW-0732">Signal</keyword>
<evidence type="ECO:0000256" key="2">
    <source>
        <dbReference type="ARBA" id="ARBA00022487"/>
    </source>
</evidence>
<evidence type="ECO:0000256" key="8">
    <source>
        <dbReference type="RuleBase" id="RU361235"/>
    </source>
</evidence>
<reference evidence="10" key="1">
    <citation type="journal article" date="2020" name="Cell">
        <title>Large-Scale Comparative Analyses of Tick Genomes Elucidate Their Genetic Diversity and Vector Capacities.</title>
        <authorList>
            <consortium name="Tick Genome and Microbiome Consortium (TIGMIC)"/>
            <person name="Jia N."/>
            <person name="Wang J."/>
            <person name="Shi W."/>
            <person name="Du L."/>
            <person name="Sun Y."/>
            <person name="Zhan W."/>
            <person name="Jiang J.F."/>
            <person name="Wang Q."/>
            <person name="Zhang B."/>
            <person name="Ji P."/>
            <person name="Bell-Sakyi L."/>
            <person name="Cui X.M."/>
            <person name="Yuan T.T."/>
            <person name="Jiang B.G."/>
            <person name="Yang W.F."/>
            <person name="Lam T.T."/>
            <person name="Chang Q.C."/>
            <person name="Ding S.J."/>
            <person name="Wang X.J."/>
            <person name="Zhu J.G."/>
            <person name="Ruan X.D."/>
            <person name="Zhao L."/>
            <person name="Wei J.T."/>
            <person name="Ye R.Z."/>
            <person name="Que T.C."/>
            <person name="Du C.H."/>
            <person name="Zhou Y.H."/>
            <person name="Cheng J.X."/>
            <person name="Dai P.F."/>
            <person name="Guo W.B."/>
            <person name="Han X.H."/>
            <person name="Huang E.J."/>
            <person name="Li L.F."/>
            <person name="Wei W."/>
            <person name="Gao Y.C."/>
            <person name="Liu J.Z."/>
            <person name="Shao H.Z."/>
            <person name="Wang X."/>
            <person name="Wang C.C."/>
            <person name="Yang T.C."/>
            <person name="Huo Q.B."/>
            <person name="Li W."/>
            <person name="Chen H.Y."/>
            <person name="Chen S.E."/>
            <person name="Zhou L.G."/>
            <person name="Ni X.B."/>
            <person name="Tian J.H."/>
            <person name="Sheng Y."/>
            <person name="Liu T."/>
            <person name="Pan Y.S."/>
            <person name="Xia L.Y."/>
            <person name="Li J."/>
            <person name="Zhao F."/>
            <person name="Cao W.C."/>
        </authorList>
    </citation>
    <scope>NUCLEOTIDE SEQUENCE</scope>
    <source>
        <strain evidence="10">Rmic-2018</strain>
    </source>
</reference>
<comment type="catalytic activity">
    <reaction evidence="6">
        <text>acetylcholine + H2O = choline + acetate + H(+)</text>
        <dbReference type="Rhea" id="RHEA:17561"/>
        <dbReference type="ChEBI" id="CHEBI:15354"/>
        <dbReference type="ChEBI" id="CHEBI:15355"/>
        <dbReference type="ChEBI" id="CHEBI:15377"/>
        <dbReference type="ChEBI" id="CHEBI:15378"/>
        <dbReference type="ChEBI" id="CHEBI:30089"/>
        <dbReference type="EC" id="3.1.1.7"/>
    </reaction>
</comment>
<reference evidence="10" key="2">
    <citation type="submission" date="2021-09" db="EMBL/GenBank/DDBJ databases">
        <authorList>
            <person name="Jia N."/>
            <person name="Wang J."/>
            <person name="Shi W."/>
            <person name="Du L."/>
            <person name="Sun Y."/>
            <person name="Zhan W."/>
            <person name="Jiang J."/>
            <person name="Wang Q."/>
            <person name="Zhang B."/>
            <person name="Ji P."/>
            <person name="Sakyi L.B."/>
            <person name="Cui X."/>
            <person name="Yuan T."/>
            <person name="Jiang B."/>
            <person name="Yang W."/>
            <person name="Lam T.T.-Y."/>
            <person name="Chang Q."/>
            <person name="Ding S."/>
            <person name="Wang X."/>
            <person name="Zhu J."/>
            <person name="Ruan X."/>
            <person name="Zhao L."/>
            <person name="Wei J."/>
            <person name="Que T."/>
            <person name="Du C."/>
            <person name="Cheng J."/>
            <person name="Dai P."/>
            <person name="Han X."/>
            <person name="Huang E."/>
            <person name="Gao Y."/>
            <person name="Liu J."/>
            <person name="Shao H."/>
            <person name="Ye R."/>
            <person name="Li L."/>
            <person name="Wei W."/>
            <person name="Wang X."/>
            <person name="Wang C."/>
            <person name="Huo Q."/>
            <person name="Li W."/>
            <person name="Guo W."/>
            <person name="Chen H."/>
            <person name="Chen S."/>
            <person name="Zhou L."/>
            <person name="Zhou L."/>
            <person name="Ni X."/>
            <person name="Tian J."/>
            <person name="Zhou Y."/>
            <person name="Sheng Y."/>
            <person name="Liu T."/>
            <person name="Pan Y."/>
            <person name="Xia L."/>
            <person name="Li J."/>
            <person name="Zhao F."/>
            <person name="Cao W."/>
        </authorList>
    </citation>
    <scope>NUCLEOTIDE SEQUENCE</scope>
    <source>
        <strain evidence="10">Rmic-2018</strain>
        <tissue evidence="10">Larvae</tissue>
    </source>
</reference>
<dbReference type="VEuPathDB" id="VectorBase:LOC119181876"/>
<gene>
    <name evidence="10" type="ORF">HPB51_004463</name>
</gene>
<keyword evidence="11" id="KW-1185">Reference proteome</keyword>
<evidence type="ECO:0000256" key="5">
    <source>
        <dbReference type="ARBA" id="ARBA00023180"/>
    </source>
</evidence>
<evidence type="ECO:0000256" key="1">
    <source>
        <dbReference type="ARBA" id="ARBA00005964"/>
    </source>
</evidence>
<sequence>MMAAALLGWAVLSLVASAAAQGADGVAARPPAPLVLTREGRVLGVHTSFEGRPLHAFYGVPYARPPLGRLRFLPPVAATPWRHVWSARRFQGPCMQRLEEVHYPVHLKMLQNASEDCLYLNVWTAVPDQDKAASGAVLKPVVVILHGGGFSIGNTGSLLYDGSALAALGNVTVVSMNFRLGVFGFLDAMNRHAPGNVGLLDQRMALLWVRRNIQAFGGDPEKVTLLGLSSGAASAGLHMAAPQSRSLFYAAILEGGGPLCDAFVEPSRRSLQRANHLAGLLSCSRMGAELGNLPVLTCLRSRPAEDLLWAQERVASSSLSSFVATYGNAFFPKSPWKAKYLPVPLLIGTSSNEGSPFVGHRCFEQPPRVSNRSEALKLVSGLLETYNIPLPSGLPAMQPYLDEKTASPRGQQQEDMRRFVADVFGDAALHCPCRLFAERHAKAKHPVFVYKFCYATSSLYVPEWMGVPHSSTFWYMSGVPLRMPERFHEVDRALSREMLTPLLGLGAHIRFKYPQDSKGSGICDHCDNANARSETWDLRDDPPSPKAIC</sequence>
<feature type="active site" description="Charge relay system" evidence="7">
    <location>
        <position position="469"/>
    </location>
</feature>
<feature type="signal peptide" evidence="8">
    <location>
        <begin position="1"/>
        <end position="20"/>
    </location>
</feature>
<comment type="similarity">
    <text evidence="1 8">Belongs to the type-B carboxylesterase/lipase family.</text>
</comment>
<dbReference type="Gene3D" id="3.40.50.1820">
    <property type="entry name" value="alpha/beta hydrolase"/>
    <property type="match status" value="1"/>
</dbReference>
<evidence type="ECO:0000256" key="4">
    <source>
        <dbReference type="ARBA" id="ARBA00023157"/>
    </source>
</evidence>
<dbReference type="InterPro" id="IPR019826">
    <property type="entry name" value="Carboxylesterase_B_AS"/>
</dbReference>
<accession>A0A9J6ELK6</accession>
<dbReference type="GO" id="GO:0003990">
    <property type="term" value="F:acetylcholinesterase activity"/>
    <property type="evidence" value="ECO:0007669"/>
    <property type="project" value="UniProtKB-EC"/>
</dbReference>